<feature type="region of interest" description="Disordered" evidence="1">
    <location>
        <begin position="110"/>
        <end position="157"/>
    </location>
</feature>
<feature type="region of interest" description="Disordered" evidence="1">
    <location>
        <begin position="689"/>
        <end position="810"/>
    </location>
</feature>
<feature type="region of interest" description="Disordered" evidence="1">
    <location>
        <begin position="1"/>
        <end position="29"/>
    </location>
</feature>
<feature type="region of interest" description="Disordered" evidence="1">
    <location>
        <begin position="823"/>
        <end position="851"/>
    </location>
</feature>
<dbReference type="EMBL" id="CAHIKZ030003832">
    <property type="protein sequence ID" value="CAE1304544.1"/>
    <property type="molecule type" value="Genomic_DNA"/>
</dbReference>
<feature type="region of interest" description="Disordered" evidence="1">
    <location>
        <begin position="185"/>
        <end position="244"/>
    </location>
</feature>
<evidence type="ECO:0000313" key="3">
    <source>
        <dbReference type="Proteomes" id="UP000597762"/>
    </source>
</evidence>
<accession>A0A812DMN6</accession>
<proteinExistence type="predicted"/>
<feature type="compositionally biased region" description="Low complexity" evidence="1">
    <location>
        <begin position="129"/>
        <end position="139"/>
    </location>
</feature>
<dbReference type="Proteomes" id="UP000597762">
    <property type="component" value="Unassembled WGS sequence"/>
</dbReference>
<feature type="region of interest" description="Disordered" evidence="1">
    <location>
        <begin position="992"/>
        <end position="1029"/>
    </location>
</feature>
<name>A0A812DMN6_ACAPH</name>
<feature type="compositionally biased region" description="Basic and acidic residues" evidence="1">
    <location>
        <begin position="992"/>
        <end position="1001"/>
    </location>
</feature>
<feature type="region of interest" description="Disordered" evidence="1">
    <location>
        <begin position="464"/>
        <end position="569"/>
    </location>
</feature>
<dbReference type="GO" id="GO:0008820">
    <property type="term" value="F:cobinamide phosphate guanylyltransferase activity"/>
    <property type="evidence" value="ECO:0007669"/>
    <property type="project" value="UniProtKB-EC"/>
</dbReference>
<keyword evidence="3" id="KW-1185">Reference proteome</keyword>
<keyword evidence="2" id="KW-0808">Transferase</keyword>
<feature type="region of interest" description="Disordered" evidence="1">
    <location>
        <begin position="599"/>
        <end position="629"/>
    </location>
</feature>
<feature type="compositionally biased region" description="Basic and acidic residues" evidence="1">
    <location>
        <begin position="542"/>
        <end position="551"/>
    </location>
</feature>
<feature type="region of interest" description="Disordered" evidence="1">
    <location>
        <begin position="276"/>
        <end position="399"/>
    </location>
</feature>
<evidence type="ECO:0000256" key="1">
    <source>
        <dbReference type="SAM" id="MobiDB-lite"/>
    </source>
</evidence>
<dbReference type="InterPro" id="IPR027417">
    <property type="entry name" value="P-loop_NTPase"/>
</dbReference>
<keyword evidence="2" id="KW-0548">Nucleotidyltransferase</keyword>
<evidence type="ECO:0000313" key="2">
    <source>
        <dbReference type="EMBL" id="CAE1304544.1"/>
    </source>
</evidence>
<protein>
    <submittedName>
        <fullName evidence="2">CobP</fullName>
        <ecNumber evidence="2">2.7.1.156</ecNumber>
        <ecNumber evidence="2">2.7.7.62</ecNumber>
    </submittedName>
</protein>
<dbReference type="SUPFAM" id="SSF52540">
    <property type="entry name" value="P-loop containing nucleoside triphosphate hydrolases"/>
    <property type="match status" value="1"/>
</dbReference>
<feature type="compositionally biased region" description="Basic residues" evidence="1">
    <location>
        <begin position="360"/>
        <end position="377"/>
    </location>
</feature>
<feature type="compositionally biased region" description="Basic residues" evidence="1">
    <location>
        <begin position="110"/>
        <end position="120"/>
    </location>
</feature>
<dbReference type="Gene3D" id="3.40.50.300">
    <property type="entry name" value="P-loop containing nucleotide triphosphate hydrolases"/>
    <property type="match status" value="1"/>
</dbReference>
<gene>
    <name evidence="2" type="ORF">SPHA_57124</name>
</gene>
<dbReference type="AlphaFoldDB" id="A0A812DMN6"/>
<organism evidence="2 3">
    <name type="scientific">Acanthosepion pharaonis</name>
    <name type="common">Pharaoh cuttlefish</name>
    <name type="synonym">Sepia pharaonis</name>
    <dbReference type="NCBI Taxonomy" id="158019"/>
    <lineage>
        <taxon>Eukaryota</taxon>
        <taxon>Metazoa</taxon>
        <taxon>Spiralia</taxon>
        <taxon>Lophotrochozoa</taxon>
        <taxon>Mollusca</taxon>
        <taxon>Cephalopoda</taxon>
        <taxon>Coleoidea</taxon>
        <taxon>Decapodiformes</taxon>
        <taxon>Sepiida</taxon>
        <taxon>Sepiina</taxon>
        <taxon>Sepiidae</taxon>
        <taxon>Acanthosepion</taxon>
    </lineage>
</organism>
<feature type="compositionally biased region" description="Polar residues" evidence="1">
    <location>
        <begin position="229"/>
        <end position="244"/>
    </location>
</feature>
<dbReference type="EC" id="2.7.1.156" evidence="2"/>
<dbReference type="GO" id="GO:0043752">
    <property type="term" value="F:adenosylcobinamide kinase activity"/>
    <property type="evidence" value="ECO:0007669"/>
    <property type="project" value="UniProtKB-EC"/>
</dbReference>
<feature type="compositionally biased region" description="Low complexity" evidence="1">
    <location>
        <begin position="288"/>
        <end position="297"/>
    </location>
</feature>
<sequence>MRGVIGAGNDQPPTAPAAGRSSATASSLGRRCASLSHGISPSECQPRGIAANLVGQKALDHRRILGVDHRLGADRRGDHAAAIDNPRQHHRHAARASPYWRSPLQIHLGRRPCAPRRSRGRTPPPIGDSIRPLRSSPIRPSRHFAAGSIPRTCPRTISLPRGTIATGFQQHRVHIDMGFDPRRHRFGLPAPARSRRHQGGGRAAPPIGKGPTQPRDQHRLADVGRCPESSRQPCDTPPMTQSSGQARAVCSAVRMSFQAAARPSRPIHGFIWVTPSLATGPPARRPARPLSPLRASPHWARHGPRIAASPPATLAPPRTPAPLRSARVSSSPVIDPRRRPAKGTHIPGSPNSSPEERGRRCCRRSSRPASRRPRRRQPDRAAPYRVPPRATSVRAGRSPRISAFATGGHERKGCAAPKNRLARTPLAIPAPAVRTPDAIPDPYHVAAPVNAISRRMVTMPSTRRNGSIARPIAPPLGEFPEPGKGARQDARPSHRAGPASRSRHPAPRPAHDGINHDGAPRPTGSRLRRLGRNAEAQPLRRVGGDGRDTHRASRAKITSASGRLDHADKGASALRDQAMAREHRINAAARSTSAIRVSIPASRPADREGATEWPARRSRTPAAPPPARRTCRRTAIGRPARPLKPDQYGIGKGFVEISQPPAAALHRLVAPASRGMIAAIRVVGIGEQQAPSLPSPKGRARNDRSAPTPPAPCVPKQAAPRRSAGPNRAGEKAQCHLAARHRRHPLGLDAENGPPPAGPASTSSPSDGHHATGLIPVDRSNHGPATLRKTAPRRHRSAAAMGSARPFSARHRPAPAMRAGMKQAPHHPRLLGAPGRARAATRSRAGRGDDAAKLLHRDRASLDDEMRERIARHVADRDARWTTVEAPLACRVIAGYIAAPTGCLPKKILQRRGNALAAAITDAPGPVVVGQQRGRLRIVLRQRARPPLSRAQGTLNQRLAQTCDATDLVVGALRLSGEMMRTDAERAERMAKKKVAQDSKGRRARCRKGPDHRPYWRGQGARRPPRWAW</sequence>
<dbReference type="EC" id="2.7.7.62" evidence="2"/>
<feature type="compositionally biased region" description="Basic and acidic residues" evidence="1">
    <location>
        <begin position="509"/>
        <end position="519"/>
    </location>
</feature>
<reference evidence="2" key="1">
    <citation type="submission" date="2021-01" db="EMBL/GenBank/DDBJ databases">
        <authorList>
            <person name="Li R."/>
            <person name="Bekaert M."/>
        </authorList>
    </citation>
    <scope>NUCLEOTIDE SEQUENCE</scope>
    <source>
        <strain evidence="2">Farmed</strain>
    </source>
</reference>
<comment type="caution">
    <text evidence="2">The sequence shown here is derived from an EMBL/GenBank/DDBJ whole genome shotgun (WGS) entry which is preliminary data.</text>
</comment>